<evidence type="ECO:0000259" key="2">
    <source>
        <dbReference type="Pfam" id="PF06985"/>
    </source>
</evidence>
<dbReference type="InterPro" id="IPR010730">
    <property type="entry name" value="HET"/>
</dbReference>
<dbReference type="Proteomes" id="UP001239445">
    <property type="component" value="Unassembled WGS sequence"/>
</dbReference>
<name>A0AAJ0BQM2_9PEZI</name>
<dbReference type="AlphaFoldDB" id="A0AAJ0BQM2"/>
<dbReference type="Pfam" id="PF06985">
    <property type="entry name" value="HET"/>
    <property type="match status" value="1"/>
</dbReference>
<dbReference type="PANTHER" id="PTHR24148:SF81">
    <property type="entry name" value="HETEROKARYON INCOMPATIBILITY DOMAIN-CONTAINING PROTEIN"/>
    <property type="match status" value="1"/>
</dbReference>
<protein>
    <submittedName>
        <fullName evidence="3">Heterokaryon incompatibility protein-domain-containing protein</fullName>
    </submittedName>
</protein>
<evidence type="ECO:0000313" key="3">
    <source>
        <dbReference type="EMBL" id="KAK1761227.1"/>
    </source>
</evidence>
<dbReference type="EMBL" id="MU839827">
    <property type="protein sequence ID" value="KAK1761227.1"/>
    <property type="molecule type" value="Genomic_DNA"/>
</dbReference>
<keyword evidence="4" id="KW-1185">Reference proteome</keyword>
<feature type="non-terminal residue" evidence="3">
    <location>
        <position position="709"/>
    </location>
</feature>
<evidence type="ECO:0000256" key="1">
    <source>
        <dbReference type="SAM" id="MobiDB-lite"/>
    </source>
</evidence>
<dbReference type="InterPro" id="IPR052895">
    <property type="entry name" value="HetReg/Transcr_Mod"/>
</dbReference>
<organism evidence="3 4">
    <name type="scientific">Echria macrotheca</name>
    <dbReference type="NCBI Taxonomy" id="438768"/>
    <lineage>
        <taxon>Eukaryota</taxon>
        <taxon>Fungi</taxon>
        <taxon>Dikarya</taxon>
        <taxon>Ascomycota</taxon>
        <taxon>Pezizomycotina</taxon>
        <taxon>Sordariomycetes</taxon>
        <taxon>Sordariomycetidae</taxon>
        <taxon>Sordariales</taxon>
        <taxon>Schizotheciaceae</taxon>
        <taxon>Echria</taxon>
    </lineage>
</organism>
<accession>A0AAJ0BQM2</accession>
<proteinExistence type="predicted"/>
<feature type="domain" description="Heterokaryon incompatibility" evidence="2">
    <location>
        <begin position="174"/>
        <end position="306"/>
    </location>
</feature>
<comment type="caution">
    <text evidence="3">The sequence shown here is derived from an EMBL/GenBank/DDBJ whole genome shotgun (WGS) entry which is preliminary data.</text>
</comment>
<sequence>MISWHERSCFRPDVSLVDSSPFCMSCGSLASLDDLDAGQAPPPPPIPSQRQAGLALSWPSSVTYSASFVSDDEDLTSQLVEIAASAASQSYDMDISYGMDIDDDATSDTEGTLTGDEGPHGDPVPKAWAKREREHMDELVGTDCIRILRLGKGKGTDPLHGVLQVRQLKYFPEYEALSYTWADANGNANRTKKLYLGSSWDITPITPNCEAALRSLRLPTKERYIWVDALCINHTRVQERSSQVQLMPVIYATAQRVLVYLGDDRPSVDIKSSRLKAGWNGWEDRWNEMDENLKRPYFFRSWIIQEIAMAKSALVTDGKSWRVWPIHNDLKETKTFLPWISHFDKRKYKTPNDLVQLVIDSWTSQASDPRDKVFALLGVISGAAADGLIADYSLSMEHVYTGFASFALQKLGAISLLKYAGGYEKSPGLPSWVPDWRQLSQDWAIMARIKLFHSRTEIEHLALSRNIALERTELLTRPWPPGPNTLGRSDIYIHSQTGALCVSGISLVELPSPLDLEPSKETFLVFKAEGFFIVAPITAKEGDVVFFLHGLNSPVILRSRGANIFSFVGMCYARIRRGISMHRKGIGQDRFDVLYLKARTRGLAVHIPKEWTHSKPQCNTLVRDAARELLEAQAGAYDVEQESSLEAIGKEAERTWTYVLQTNLPVVLMMPDLSPKDLVAPVPHLLGELKEAVGNLVQMWAETVAYLEA</sequence>
<feature type="region of interest" description="Disordered" evidence="1">
    <location>
        <begin position="103"/>
        <end position="123"/>
    </location>
</feature>
<evidence type="ECO:0000313" key="4">
    <source>
        <dbReference type="Proteomes" id="UP001239445"/>
    </source>
</evidence>
<reference evidence="3" key="1">
    <citation type="submission" date="2023-06" db="EMBL/GenBank/DDBJ databases">
        <title>Genome-scale phylogeny and comparative genomics of the fungal order Sordariales.</title>
        <authorList>
            <consortium name="Lawrence Berkeley National Laboratory"/>
            <person name="Hensen N."/>
            <person name="Bonometti L."/>
            <person name="Westerberg I."/>
            <person name="Brannstrom I.O."/>
            <person name="Guillou S."/>
            <person name="Cros-Aarteil S."/>
            <person name="Calhoun S."/>
            <person name="Haridas S."/>
            <person name="Kuo A."/>
            <person name="Mondo S."/>
            <person name="Pangilinan J."/>
            <person name="Riley R."/>
            <person name="Labutti K."/>
            <person name="Andreopoulos B."/>
            <person name="Lipzen A."/>
            <person name="Chen C."/>
            <person name="Yanf M."/>
            <person name="Daum C."/>
            <person name="Ng V."/>
            <person name="Clum A."/>
            <person name="Steindorff A."/>
            <person name="Ohm R."/>
            <person name="Martin F."/>
            <person name="Silar P."/>
            <person name="Natvig D."/>
            <person name="Lalanne C."/>
            <person name="Gautier V."/>
            <person name="Ament-Velasquez S.L."/>
            <person name="Kruys A."/>
            <person name="Hutchinson M.I."/>
            <person name="Powell A.J."/>
            <person name="Barry K."/>
            <person name="Miller A.N."/>
            <person name="Grigoriev I.V."/>
            <person name="Debuchy R."/>
            <person name="Gladieux P."/>
            <person name="Thoren M.H."/>
            <person name="Johannesson H."/>
        </authorList>
    </citation>
    <scope>NUCLEOTIDE SEQUENCE</scope>
    <source>
        <strain evidence="3">PSN4</strain>
    </source>
</reference>
<dbReference type="PANTHER" id="PTHR24148">
    <property type="entry name" value="ANKYRIN REPEAT DOMAIN-CONTAINING PROTEIN 39 HOMOLOG-RELATED"/>
    <property type="match status" value="1"/>
</dbReference>
<gene>
    <name evidence="3" type="ORF">QBC47DRAFT_290547</name>
</gene>